<organism evidence="5 6">
    <name type="scientific">Dreissena polymorpha</name>
    <name type="common">Zebra mussel</name>
    <name type="synonym">Mytilus polymorpha</name>
    <dbReference type="NCBI Taxonomy" id="45954"/>
    <lineage>
        <taxon>Eukaryota</taxon>
        <taxon>Metazoa</taxon>
        <taxon>Spiralia</taxon>
        <taxon>Lophotrochozoa</taxon>
        <taxon>Mollusca</taxon>
        <taxon>Bivalvia</taxon>
        <taxon>Autobranchia</taxon>
        <taxon>Heteroconchia</taxon>
        <taxon>Euheterodonta</taxon>
        <taxon>Imparidentia</taxon>
        <taxon>Neoheterodontei</taxon>
        <taxon>Myida</taxon>
        <taxon>Dreissenoidea</taxon>
        <taxon>Dreissenidae</taxon>
        <taxon>Dreissena</taxon>
    </lineage>
</organism>
<evidence type="ECO:0000256" key="3">
    <source>
        <dbReference type="SAM" id="Phobius"/>
    </source>
</evidence>
<evidence type="ECO:0000313" key="6">
    <source>
        <dbReference type="Proteomes" id="UP000828390"/>
    </source>
</evidence>
<dbReference type="InterPro" id="IPR015919">
    <property type="entry name" value="Cadherin-like_sf"/>
</dbReference>
<feature type="domain" description="Cadherin" evidence="4">
    <location>
        <begin position="1011"/>
        <end position="1121"/>
    </location>
</feature>
<keyword evidence="3" id="KW-0812">Transmembrane</keyword>
<feature type="compositionally biased region" description="Polar residues" evidence="2">
    <location>
        <begin position="1142"/>
        <end position="1153"/>
    </location>
</feature>
<feature type="transmembrane region" description="Helical" evidence="3">
    <location>
        <begin position="1272"/>
        <end position="1298"/>
    </location>
</feature>
<dbReference type="Proteomes" id="UP000828390">
    <property type="component" value="Unassembled WGS sequence"/>
</dbReference>
<keyword evidence="1" id="KW-0106">Calcium</keyword>
<reference evidence="5" key="2">
    <citation type="submission" date="2020-11" db="EMBL/GenBank/DDBJ databases">
        <authorList>
            <person name="McCartney M.A."/>
            <person name="Auch B."/>
            <person name="Kono T."/>
            <person name="Mallez S."/>
            <person name="Becker A."/>
            <person name="Gohl D.M."/>
            <person name="Silverstein K.A.T."/>
            <person name="Koren S."/>
            <person name="Bechman K.B."/>
            <person name="Herman A."/>
            <person name="Abrahante J.E."/>
            <person name="Garbe J."/>
        </authorList>
    </citation>
    <scope>NUCLEOTIDE SEQUENCE</scope>
    <source>
        <strain evidence="5">Duluth1</strain>
        <tissue evidence="5">Whole animal</tissue>
    </source>
</reference>
<feature type="compositionally biased region" description="Low complexity" evidence="2">
    <location>
        <begin position="1121"/>
        <end position="1141"/>
    </location>
</feature>
<feature type="compositionally biased region" description="Low complexity" evidence="2">
    <location>
        <begin position="1204"/>
        <end position="1233"/>
    </location>
</feature>
<sequence>MTLCATVGRNAALGEFRGTIYVNSMLSSTQIHYEFFITSLQRLNLTFTVKDEYTYFAEGSPLVAGAKVTLSNPRRQYAKTLYTTNETGYVEFENVYEYQYTLKAEAAGHSSYSAVIIASASDTRRVIFLQRIAVKYTWTVTQTTVQDKYVFQLESTFETNVPMPVVTIEPSHVDIIPYELGVEDTINFKITNHGLIRANNVRFTLPDGHPYLKFKTVVDDIGGIEANTSIMVPIKTTLKARHKRIAALVPVSAFVYVLTMMVDYYCAGWRTISIPVILLKNGRPLTYYGDISDIGGSLYFGRGISTEYSTKTSLICECVNPLLKECFLGFFRWVGVVDLLRSLGRLGLSYATNNGEFKLSIEDSLEIMEIALSGAHYLARSDFADIAVSALKEIVNYFSQIFQFKSCVEAVDNCITSRRRREVGSDVVHNMLQTTKPVGNFVQIIIEVFGDESMLDLDPSWFQMFKQTVADDSELGQMLSESERSSIMNALQNENSTAILSRFLERWNNTASAWQNGTLTKLEETSRVISLSRLKLKIEQYITDSEAASARGYANIFVQFDNASYAYNQALQKEISEGGSTSEGVCARVRVRILQELVLTRDAFTARLEIENGEQSDLHNLKIQIEIRETYQSSNNSIDKFSIGKPKLVGIINVDGTGSLQRDTLGSAEWLIIPYSTAAPQDDTLNDVGGTLSYSVGGSKFSISLLPDTITVKPNPSLIVHYFHEQYVQGDNPMTQTVEPVVPFSLAVMVMNKGYGIARALKLTSGQPEIIENDKGLLITFKIIGARMGPNPIAPSLTIDFGDITSSQTKTARWLMTSSLMGTFYNYSATFENINSLGDPQLSFLDDIGNHDLVHLVRIESSEKDDGLDDFLVNDYIDGDKIPDRLYNSKNGLDVMDVTHVNVTNVSVISLVRSGNKPYTNVTISVQSNISNWIYCRLENTFTANDKLFYAEAGDGRRPLLMHKNVWQTTHIMETTLIHLFDYVYKKTNASSVNTYQLTYGTENMYEPTFNMTSLVHEIRRDTPVGTTLLNVVTYDLDNDEVDIFMISHNPEFILKKTSSLTASLTIASPLNLGLISIALLARDHGIPIRATPINVSLTVTDDTSTTTRGFVSQSTTSPMETVSSNVSTTVPVEVTSPESTLTSRPKTNETIPTTVSTNMSSSTSSTGHVTSTMTTDETTDGSAVSSSSNNESTTADPFNVHFSSSNTSSTETAADSSSTTSVSSTTSSASPTGDISTNTDELTTTSLPSVSTQSTDITSIVSQEKDGVASWIVNTAIGIAVGVVVLLMFFVIVYICVMKRRAGRNHNS</sequence>
<keyword evidence="3" id="KW-0472">Membrane</keyword>
<reference evidence="5" key="1">
    <citation type="journal article" date="2019" name="bioRxiv">
        <title>The Genome of the Zebra Mussel, Dreissena polymorpha: A Resource for Invasive Species Research.</title>
        <authorList>
            <person name="McCartney M.A."/>
            <person name="Auch B."/>
            <person name="Kono T."/>
            <person name="Mallez S."/>
            <person name="Zhang Y."/>
            <person name="Obille A."/>
            <person name="Becker A."/>
            <person name="Abrahante J.E."/>
            <person name="Garbe J."/>
            <person name="Badalamenti J.P."/>
            <person name="Herman A."/>
            <person name="Mangelson H."/>
            <person name="Liachko I."/>
            <person name="Sullivan S."/>
            <person name="Sone E.D."/>
            <person name="Koren S."/>
            <person name="Silverstein K.A.T."/>
            <person name="Beckman K.B."/>
            <person name="Gohl D.M."/>
        </authorList>
    </citation>
    <scope>NUCLEOTIDE SEQUENCE</scope>
    <source>
        <strain evidence="5">Duluth1</strain>
        <tissue evidence="5">Whole animal</tissue>
    </source>
</reference>
<dbReference type="CDD" id="cd11304">
    <property type="entry name" value="Cadherin_repeat"/>
    <property type="match status" value="1"/>
</dbReference>
<evidence type="ECO:0000256" key="1">
    <source>
        <dbReference type="PROSITE-ProRule" id="PRU00043"/>
    </source>
</evidence>
<accession>A0A9D3Y3I3</accession>
<dbReference type="Gene3D" id="2.60.40.60">
    <property type="entry name" value="Cadherins"/>
    <property type="match status" value="1"/>
</dbReference>
<evidence type="ECO:0000256" key="2">
    <source>
        <dbReference type="SAM" id="MobiDB-lite"/>
    </source>
</evidence>
<keyword evidence="3" id="KW-1133">Transmembrane helix</keyword>
<evidence type="ECO:0000313" key="5">
    <source>
        <dbReference type="EMBL" id="KAH3691278.1"/>
    </source>
</evidence>
<feature type="transmembrane region" description="Helical" evidence="3">
    <location>
        <begin position="245"/>
        <end position="265"/>
    </location>
</feature>
<dbReference type="EMBL" id="JAIWYP010000040">
    <property type="protein sequence ID" value="KAH3691278.1"/>
    <property type="molecule type" value="Genomic_DNA"/>
</dbReference>
<name>A0A9D3Y3I3_DREPO</name>
<feature type="compositionally biased region" description="Polar residues" evidence="2">
    <location>
        <begin position="1234"/>
        <end position="1257"/>
    </location>
</feature>
<feature type="region of interest" description="Disordered" evidence="2">
    <location>
        <begin position="1103"/>
        <end position="1257"/>
    </location>
</feature>
<dbReference type="SUPFAM" id="SSF49478">
    <property type="entry name" value="Cna protein B-type domain"/>
    <property type="match status" value="1"/>
</dbReference>
<gene>
    <name evidence="5" type="ORF">DPMN_192028</name>
</gene>
<feature type="compositionally biased region" description="Low complexity" evidence="2">
    <location>
        <begin position="1154"/>
        <end position="1197"/>
    </location>
</feature>
<dbReference type="InterPro" id="IPR002126">
    <property type="entry name" value="Cadherin-like_dom"/>
</dbReference>
<protein>
    <recommendedName>
        <fullName evidence="4">Cadherin domain-containing protein</fullName>
    </recommendedName>
</protein>
<dbReference type="GO" id="GO:0016020">
    <property type="term" value="C:membrane"/>
    <property type="evidence" value="ECO:0007669"/>
    <property type="project" value="InterPro"/>
</dbReference>
<feature type="compositionally biased region" description="Polar residues" evidence="2">
    <location>
        <begin position="1109"/>
        <end position="1120"/>
    </location>
</feature>
<evidence type="ECO:0000259" key="4">
    <source>
        <dbReference type="PROSITE" id="PS50268"/>
    </source>
</evidence>
<dbReference type="SUPFAM" id="SSF49313">
    <property type="entry name" value="Cadherin-like"/>
    <property type="match status" value="1"/>
</dbReference>
<proteinExistence type="predicted"/>
<dbReference type="GO" id="GO:0007156">
    <property type="term" value="P:homophilic cell adhesion via plasma membrane adhesion molecules"/>
    <property type="evidence" value="ECO:0007669"/>
    <property type="project" value="InterPro"/>
</dbReference>
<dbReference type="PROSITE" id="PS50268">
    <property type="entry name" value="CADHERIN_2"/>
    <property type="match status" value="1"/>
</dbReference>
<dbReference type="GO" id="GO:0005509">
    <property type="term" value="F:calcium ion binding"/>
    <property type="evidence" value="ECO:0007669"/>
    <property type="project" value="UniProtKB-UniRule"/>
</dbReference>
<comment type="caution">
    <text evidence="5">The sequence shown here is derived from an EMBL/GenBank/DDBJ whole genome shotgun (WGS) entry which is preliminary data.</text>
</comment>
<keyword evidence="6" id="KW-1185">Reference proteome</keyword>